<gene>
    <name evidence="1" type="ORF">N0V91_004425</name>
</gene>
<protein>
    <submittedName>
        <fullName evidence="1">Uncharacterized protein</fullName>
    </submittedName>
</protein>
<sequence length="222" mass="24729">MDESHESLMSLSQVRPMIVSPDLPPQLNQCVCGCRSGCGCGCPGDGNDKEDDCVSIAETAVEFVDFDEEHFTHDEHTPDEVVSSRDTGLWEAGIHAPRASMHPDLVWRLTVLGRFDDSPSGEPFVGWQEMTLPATFFDGFEDANERLYDQVLDIETQGNAVSERASPVMEEWVQLTPEMVHNDPVYIFTPLRLSAESKHARGKMAEHLLVPDVAFVPELVQE</sequence>
<organism evidence="1 2">
    <name type="scientific">Didymella pomorum</name>
    <dbReference type="NCBI Taxonomy" id="749634"/>
    <lineage>
        <taxon>Eukaryota</taxon>
        <taxon>Fungi</taxon>
        <taxon>Dikarya</taxon>
        <taxon>Ascomycota</taxon>
        <taxon>Pezizomycotina</taxon>
        <taxon>Dothideomycetes</taxon>
        <taxon>Pleosporomycetidae</taxon>
        <taxon>Pleosporales</taxon>
        <taxon>Pleosporineae</taxon>
        <taxon>Didymellaceae</taxon>
        <taxon>Didymella</taxon>
    </lineage>
</organism>
<dbReference type="Proteomes" id="UP001140510">
    <property type="component" value="Unassembled WGS sequence"/>
</dbReference>
<name>A0A9W8ZGR5_9PLEO</name>
<dbReference type="EMBL" id="JAPEVA010000025">
    <property type="protein sequence ID" value="KAJ4406735.1"/>
    <property type="molecule type" value="Genomic_DNA"/>
</dbReference>
<keyword evidence="2" id="KW-1185">Reference proteome</keyword>
<evidence type="ECO:0000313" key="2">
    <source>
        <dbReference type="Proteomes" id="UP001140510"/>
    </source>
</evidence>
<accession>A0A9W8ZGR5</accession>
<dbReference type="AlphaFoldDB" id="A0A9W8ZGR5"/>
<proteinExistence type="predicted"/>
<reference evidence="1" key="1">
    <citation type="submission" date="2022-10" db="EMBL/GenBank/DDBJ databases">
        <title>Tapping the CABI collections for fungal endophytes: first genome assemblies for Collariella, Neodidymelliopsis, Ascochyta clinopodiicola, Didymella pomorum, Didymosphaeria variabile, Neocosmospora piperis and Neocucurbitaria cava.</title>
        <authorList>
            <person name="Hill R."/>
        </authorList>
    </citation>
    <scope>NUCLEOTIDE SEQUENCE</scope>
    <source>
        <strain evidence="1">IMI 355091</strain>
    </source>
</reference>
<comment type="caution">
    <text evidence="1">The sequence shown here is derived from an EMBL/GenBank/DDBJ whole genome shotgun (WGS) entry which is preliminary data.</text>
</comment>
<evidence type="ECO:0000313" key="1">
    <source>
        <dbReference type="EMBL" id="KAJ4406735.1"/>
    </source>
</evidence>
<dbReference type="OrthoDB" id="3780680at2759"/>